<keyword evidence="1" id="KW-0238">DNA-binding</keyword>
<dbReference type="SUPFAM" id="SSF48452">
    <property type="entry name" value="TPR-like"/>
    <property type="match status" value="1"/>
</dbReference>
<dbReference type="Gene3D" id="1.10.260.40">
    <property type="entry name" value="lambda repressor-like DNA-binding domains"/>
    <property type="match status" value="1"/>
</dbReference>
<evidence type="ECO:0000313" key="3">
    <source>
        <dbReference type="EMBL" id="XCM78581.1"/>
    </source>
</evidence>
<dbReference type="PROSITE" id="PS50943">
    <property type="entry name" value="HTH_CROC1"/>
    <property type="match status" value="1"/>
</dbReference>
<dbReference type="InterPro" id="IPR001387">
    <property type="entry name" value="Cro/C1-type_HTH"/>
</dbReference>
<dbReference type="EMBL" id="CP159872">
    <property type="protein sequence ID" value="XCM78581.1"/>
    <property type="molecule type" value="Genomic_DNA"/>
</dbReference>
<evidence type="ECO:0000259" key="2">
    <source>
        <dbReference type="PROSITE" id="PS50943"/>
    </source>
</evidence>
<name>A0AAU8JQL7_9ACTN</name>
<dbReference type="AlphaFoldDB" id="A0AAU8JQL7"/>
<dbReference type="KEGG" id="kcm:ABWK59_06390"/>
<dbReference type="InterPro" id="IPR011990">
    <property type="entry name" value="TPR-like_helical_dom_sf"/>
</dbReference>
<dbReference type="SUPFAM" id="SSF47413">
    <property type="entry name" value="lambda repressor-like DNA-binding domains"/>
    <property type="match status" value="1"/>
</dbReference>
<sequence>MLDQPEFGRRLRQLRQQRGMSQADLTGTGMSAAYLSRLESGARPPTERAVAYLAERLDVPAEAFDLAADCDLADALAAALSHSDSTGDAEVRDMLAHALASTAAADPTTRWQALAQLARLQGSLGEAQPERDTLTRLTVLSDELGRPALQVHARLRMARCARGLGDATAARQAVREALALGERHHVHVPAAELTRGRLLLVSAEAELGDLAEAARLGTEICEKLERTTGALAAEVYWTLATVRTRQGDFPGASALLQQAVEALDSREDLTLWLRLRLAAASLALQALPPRIEVAQSHLDTLAPLLPLVATPRHHTEFLLLQAQSAYLHGDLPRARRACSQAADAQNMLSFRDRIRLEALQSRLAVVDGDPEAPARLRELAGRAQAAGLPDLSAEVWRVLAETVVPARSPEH</sequence>
<organism evidence="3">
    <name type="scientific">Kitasatospora camelliae</name>
    <dbReference type="NCBI Taxonomy" id="3156397"/>
    <lineage>
        <taxon>Bacteria</taxon>
        <taxon>Bacillati</taxon>
        <taxon>Actinomycetota</taxon>
        <taxon>Actinomycetes</taxon>
        <taxon>Kitasatosporales</taxon>
        <taxon>Streptomycetaceae</taxon>
        <taxon>Kitasatospora</taxon>
    </lineage>
</organism>
<dbReference type="InterPro" id="IPR050807">
    <property type="entry name" value="TransReg_Diox_bact_type"/>
</dbReference>
<accession>A0AAU8JQL7</accession>
<dbReference type="RefSeq" id="WP_354638586.1">
    <property type="nucleotide sequence ID" value="NZ_CP159872.1"/>
</dbReference>
<dbReference type="Pfam" id="PF13560">
    <property type="entry name" value="HTH_31"/>
    <property type="match status" value="1"/>
</dbReference>
<dbReference type="GO" id="GO:0005829">
    <property type="term" value="C:cytosol"/>
    <property type="evidence" value="ECO:0007669"/>
    <property type="project" value="TreeGrafter"/>
</dbReference>
<dbReference type="CDD" id="cd00093">
    <property type="entry name" value="HTH_XRE"/>
    <property type="match status" value="1"/>
</dbReference>
<dbReference type="Gene3D" id="1.25.40.10">
    <property type="entry name" value="Tetratricopeptide repeat domain"/>
    <property type="match status" value="1"/>
</dbReference>
<protein>
    <submittedName>
        <fullName evidence="3">Helix-turn-helix transcriptional regulator</fullName>
    </submittedName>
</protein>
<feature type="domain" description="HTH cro/C1-type" evidence="2">
    <location>
        <begin position="11"/>
        <end position="64"/>
    </location>
</feature>
<dbReference type="SMART" id="SM00530">
    <property type="entry name" value="HTH_XRE"/>
    <property type="match status" value="1"/>
</dbReference>
<dbReference type="GO" id="GO:0003700">
    <property type="term" value="F:DNA-binding transcription factor activity"/>
    <property type="evidence" value="ECO:0007669"/>
    <property type="project" value="TreeGrafter"/>
</dbReference>
<reference evidence="3" key="1">
    <citation type="submission" date="2024-06" db="EMBL/GenBank/DDBJ databases">
        <title>The genome sequences of Kitasatospora sp. strain HUAS MG31.</title>
        <authorList>
            <person name="Mo P."/>
        </authorList>
    </citation>
    <scope>NUCLEOTIDE SEQUENCE</scope>
    <source>
        <strain evidence="3">HUAS MG31</strain>
    </source>
</reference>
<dbReference type="GO" id="GO:0003677">
    <property type="term" value="F:DNA binding"/>
    <property type="evidence" value="ECO:0007669"/>
    <property type="project" value="UniProtKB-KW"/>
</dbReference>
<dbReference type="InterPro" id="IPR010982">
    <property type="entry name" value="Lambda_DNA-bd_dom_sf"/>
</dbReference>
<dbReference type="PANTHER" id="PTHR46797:SF1">
    <property type="entry name" value="METHYLPHOSPHONATE SYNTHASE"/>
    <property type="match status" value="1"/>
</dbReference>
<proteinExistence type="predicted"/>
<dbReference type="PANTHER" id="PTHR46797">
    <property type="entry name" value="HTH-TYPE TRANSCRIPTIONAL REGULATOR"/>
    <property type="match status" value="1"/>
</dbReference>
<gene>
    <name evidence="3" type="ORF">ABWK59_06390</name>
</gene>
<evidence type="ECO:0000256" key="1">
    <source>
        <dbReference type="ARBA" id="ARBA00023125"/>
    </source>
</evidence>